<keyword evidence="1" id="KW-0479">Metal-binding</keyword>
<feature type="domain" description="C2H2-type" evidence="8">
    <location>
        <begin position="373"/>
        <end position="401"/>
    </location>
</feature>
<feature type="domain" description="C2H2-type" evidence="8">
    <location>
        <begin position="174"/>
        <end position="196"/>
    </location>
</feature>
<feature type="domain" description="C2H2-type" evidence="8">
    <location>
        <begin position="650"/>
        <end position="673"/>
    </location>
</feature>
<dbReference type="PROSITE" id="PS50157">
    <property type="entry name" value="ZINC_FINGER_C2H2_2"/>
    <property type="match status" value="15"/>
</dbReference>
<name>A0ABN7NW38_TIMPD</name>
<dbReference type="PROSITE" id="PS00028">
    <property type="entry name" value="ZINC_FINGER_C2H2_1"/>
    <property type="match status" value="11"/>
</dbReference>
<evidence type="ECO:0000256" key="4">
    <source>
        <dbReference type="ARBA" id="ARBA00022833"/>
    </source>
</evidence>
<feature type="domain" description="C2H2-type" evidence="8">
    <location>
        <begin position="622"/>
        <end position="649"/>
    </location>
</feature>
<organism evidence="9 10">
    <name type="scientific">Timema podura</name>
    <name type="common">Walking stick</name>
    <dbReference type="NCBI Taxonomy" id="61482"/>
    <lineage>
        <taxon>Eukaryota</taxon>
        <taxon>Metazoa</taxon>
        <taxon>Ecdysozoa</taxon>
        <taxon>Arthropoda</taxon>
        <taxon>Hexapoda</taxon>
        <taxon>Insecta</taxon>
        <taxon>Pterygota</taxon>
        <taxon>Neoptera</taxon>
        <taxon>Polyneoptera</taxon>
        <taxon>Phasmatodea</taxon>
        <taxon>Timematodea</taxon>
        <taxon>Timematoidea</taxon>
        <taxon>Timematidae</taxon>
        <taxon>Timema</taxon>
    </lineage>
</organism>
<feature type="domain" description="C2H2-type" evidence="8">
    <location>
        <begin position="538"/>
        <end position="565"/>
    </location>
</feature>
<evidence type="ECO:0000313" key="9">
    <source>
        <dbReference type="EMBL" id="CAG2057755.1"/>
    </source>
</evidence>
<reference evidence="9" key="1">
    <citation type="submission" date="2021-03" db="EMBL/GenBank/DDBJ databases">
        <authorList>
            <person name="Tran Van P."/>
        </authorList>
    </citation>
    <scope>NUCLEOTIDE SEQUENCE</scope>
</reference>
<keyword evidence="10" id="KW-1185">Reference proteome</keyword>
<sequence length="836" mass="96948">MCSSGKTVNYIGNEMSQFDLNSNHVEIEASNCTYDVGEEGEAKFLLQDVGQELLPKEEDEYWMYELYCDDQQLECLPEEQHLIVKPTLHNGTHNYAHINDDVNELEDSHQDDTFLEEDAKVKLFGWETCAEQHDQAPENCVKCGFTVSPKDSSVQVVTVRPRHKAEANEQSIEYACNICDKSFPRVGLLTSHLKLNIFKCLICGICFKKKSKLDKHCKEFHCEVVVPFHKCQVCLKTYPSRKSLINHQRLFHLPKIFLQCNICNSTFEHEGKLRMHQADHSKHDSLFTCTHCNETFYTKTGLLCHTKIHKGYESKKCFVCDRTFPLYCPSENTHRKNHHGQHRSKLKHKCNICGAEVRFLKAHLEIHSNDPRYQCESCGACFTTKNALSGHKYKAHSKKDNNYCCDQCGKLFGSYDRLDSHKRSHSGNRDFLCDRCGLAFIFHTNFRRHMLNHEGRKLFKCSFCTYVAYQMKSLDRHLLRHKGNEPYICLQCGFRTAHHHVLNLHKKSVHYKAKVTRNRMSVKWKQVNRIPVEKQPFYNCDLCDYMSVNLIGIKEHKLIHTGEGQYKCNECKFTCSQTARFIKHMNSHHGNGKYQCDSCSFSVNQITFLKEHIKVHDDVRPFSCEKCGFACKTENFLNKHQLVHGDVKAFECSLCHKKWLKKRELTRHVKRKHPEHFDINDRENNKLNQHVGSSYLNGQLNNKSANLKKRLKEKHHSYKVLNRLNGKRGNIRGQVEGNHSASTTLFSQAKPSGSKRQPHEWRTLPHTLKIPAHPTMCRQLPNLFGRQSSAPNNTKVIIIMSGKKKMQRRCLQIQGTEVGQSFPALQLNQTLKEDPN</sequence>
<keyword evidence="5" id="KW-0539">Nucleus</keyword>
<dbReference type="InterPro" id="IPR036236">
    <property type="entry name" value="Znf_C2H2_sf"/>
</dbReference>
<dbReference type="Pfam" id="PF13912">
    <property type="entry name" value="zf-C2H2_6"/>
    <property type="match status" value="2"/>
</dbReference>
<evidence type="ECO:0000256" key="5">
    <source>
        <dbReference type="ARBA" id="ARBA00023242"/>
    </source>
</evidence>
<feature type="domain" description="C2H2-type" evidence="8">
    <location>
        <begin position="431"/>
        <end position="458"/>
    </location>
</feature>
<feature type="domain" description="C2H2-type" evidence="8">
    <location>
        <begin position="459"/>
        <end position="486"/>
    </location>
</feature>
<comment type="caution">
    <text evidence="9">The sequence shown here is derived from an EMBL/GenBank/DDBJ whole genome shotgun (WGS) entry which is preliminary data.</text>
</comment>
<keyword evidence="2" id="KW-0677">Repeat</keyword>
<feature type="domain" description="C2H2-type" evidence="8">
    <location>
        <begin position="403"/>
        <end position="430"/>
    </location>
</feature>
<evidence type="ECO:0000256" key="3">
    <source>
        <dbReference type="ARBA" id="ARBA00022771"/>
    </source>
</evidence>
<feature type="domain" description="C2H2-type" evidence="8">
    <location>
        <begin position="287"/>
        <end position="314"/>
    </location>
</feature>
<dbReference type="EMBL" id="CAJPIN010005991">
    <property type="protein sequence ID" value="CAG2057755.1"/>
    <property type="molecule type" value="Genomic_DNA"/>
</dbReference>
<evidence type="ECO:0000256" key="1">
    <source>
        <dbReference type="ARBA" id="ARBA00022723"/>
    </source>
</evidence>
<feature type="domain" description="C2H2-type" evidence="8">
    <location>
        <begin position="198"/>
        <end position="221"/>
    </location>
</feature>
<dbReference type="Gene3D" id="3.30.160.60">
    <property type="entry name" value="Classic Zinc Finger"/>
    <property type="match status" value="8"/>
</dbReference>
<dbReference type="SMART" id="SM00355">
    <property type="entry name" value="ZnF_C2H2"/>
    <property type="match status" value="16"/>
</dbReference>
<dbReference type="SUPFAM" id="SSF57667">
    <property type="entry name" value="beta-beta-alpha zinc fingers"/>
    <property type="match status" value="9"/>
</dbReference>
<feature type="domain" description="C2H2-type" evidence="8">
    <location>
        <begin position="229"/>
        <end position="252"/>
    </location>
</feature>
<keyword evidence="3 6" id="KW-0863">Zinc-finger</keyword>
<feature type="domain" description="C2H2-type" evidence="8">
    <location>
        <begin position="566"/>
        <end position="593"/>
    </location>
</feature>
<evidence type="ECO:0000256" key="2">
    <source>
        <dbReference type="ARBA" id="ARBA00022737"/>
    </source>
</evidence>
<evidence type="ECO:0000313" key="10">
    <source>
        <dbReference type="Proteomes" id="UP001153148"/>
    </source>
</evidence>
<dbReference type="InterPro" id="IPR013087">
    <property type="entry name" value="Znf_C2H2_type"/>
</dbReference>
<evidence type="ECO:0000259" key="8">
    <source>
        <dbReference type="PROSITE" id="PS50157"/>
    </source>
</evidence>
<keyword evidence="4" id="KW-0862">Zinc</keyword>
<evidence type="ECO:0000256" key="6">
    <source>
        <dbReference type="PROSITE-ProRule" id="PRU00042"/>
    </source>
</evidence>
<proteinExistence type="predicted"/>
<dbReference type="PANTHER" id="PTHR24393">
    <property type="entry name" value="ZINC FINGER PROTEIN"/>
    <property type="match status" value="1"/>
</dbReference>
<dbReference type="Pfam" id="PF00096">
    <property type="entry name" value="zf-C2H2"/>
    <property type="match status" value="1"/>
</dbReference>
<gene>
    <name evidence="9" type="ORF">TPAB3V08_LOCUS4732</name>
</gene>
<feature type="domain" description="C2H2-type" evidence="8">
    <location>
        <begin position="487"/>
        <end position="515"/>
    </location>
</feature>
<protein>
    <recommendedName>
        <fullName evidence="8">C2H2-type domain-containing protein</fullName>
    </recommendedName>
</protein>
<dbReference type="PANTHER" id="PTHR24393:SF34">
    <property type="entry name" value="PR_SET DOMAIN 13"/>
    <property type="match status" value="1"/>
</dbReference>
<feature type="region of interest" description="Disordered" evidence="7">
    <location>
        <begin position="729"/>
        <end position="759"/>
    </location>
</feature>
<feature type="domain" description="C2H2-type" evidence="8">
    <location>
        <begin position="258"/>
        <end position="285"/>
    </location>
</feature>
<feature type="compositionally biased region" description="Polar residues" evidence="7">
    <location>
        <begin position="737"/>
        <end position="755"/>
    </location>
</feature>
<dbReference type="Proteomes" id="UP001153148">
    <property type="component" value="Unassembled WGS sequence"/>
</dbReference>
<accession>A0ABN7NW38</accession>
<evidence type="ECO:0000256" key="7">
    <source>
        <dbReference type="SAM" id="MobiDB-lite"/>
    </source>
</evidence>
<feature type="domain" description="C2H2-type" evidence="8">
    <location>
        <begin position="594"/>
        <end position="621"/>
    </location>
</feature>